<dbReference type="Pfam" id="PF03682">
    <property type="entry name" value="UPF0158"/>
    <property type="match status" value="1"/>
</dbReference>
<keyword evidence="2" id="KW-1185">Reference proteome</keyword>
<protein>
    <submittedName>
        <fullName evidence="1">UPF0158 family protein</fullName>
    </submittedName>
</protein>
<evidence type="ECO:0000313" key="1">
    <source>
        <dbReference type="EMBL" id="UPM52922.1"/>
    </source>
</evidence>
<sequence length="155" mass="18519">MTNKAKIKDIIEELEMQMDGYRSFIKIGTGEIFSVAEDDLIDAEDEKVFDDLQDWQIENIEIANEIVENFEDYKELPSKYEINEYKMIEDFCLTIKDEKIQNILLIAIEGKGAFRRFKDAVIKLNVDMDWYSYRDRRYKDLVIAWCQNNDIEYID</sequence>
<dbReference type="EMBL" id="CP096034">
    <property type="protein sequence ID" value="UPM52922.1"/>
    <property type="molecule type" value="Genomic_DNA"/>
</dbReference>
<organism evidence="1 2">
    <name type="scientific">Gottfriedia acidiceleris</name>
    <dbReference type="NCBI Taxonomy" id="371036"/>
    <lineage>
        <taxon>Bacteria</taxon>
        <taxon>Bacillati</taxon>
        <taxon>Bacillota</taxon>
        <taxon>Bacilli</taxon>
        <taxon>Bacillales</taxon>
        <taxon>Bacillaceae</taxon>
        <taxon>Gottfriedia</taxon>
    </lineage>
</organism>
<evidence type="ECO:0000313" key="2">
    <source>
        <dbReference type="Proteomes" id="UP000830639"/>
    </source>
</evidence>
<dbReference type="Proteomes" id="UP000830639">
    <property type="component" value="Chromosome"/>
</dbReference>
<proteinExistence type="predicted"/>
<dbReference type="RefSeq" id="WP_248266264.1">
    <property type="nucleotide sequence ID" value="NZ_CP096034.1"/>
</dbReference>
<gene>
    <name evidence="1" type="ORF">MY490_13920</name>
</gene>
<reference evidence="1 2" key="1">
    <citation type="submission" date="2022-04" db="EMBL/GenBank/DDBJ databases">
        <title>Mechanism of arsenic methylation and mitigation arsenic toxicity by Bacillus sp. LH14 from an Arsenic-Contaminated Paddy Soil.</title>
        <authorList>
            <person name="Wang D."/>
        </authorList>
    </citation>
    <scope>NUCLEOTIDE SEQUENCE [LARGE SCALE GENOMIC DNA]</scope>
    <source>
        <strain evidence="1 2">LH14</strain>
    </source>
</reference>
<accession>A0ABY4JJK4</accession>
<dbReference type="InterPro" id="IPR005361">
    <property type="entry name" value="UPF0158"/>
</dbReference>
<name>A0ABY4JJK4_9BACI</name>